<evidence type="ECO:0000259" key="1">
    <source>
        <dbReference type="Pfam" id="PF14574"/>
    </source>
</evidence>
<dbReference type="Pfam" id="PF14574">
    <property type="entry name" value="RACo_C_ter"/>
    <property type="match status" value="1"/>
</dbReference>
<dbReference type="Gene3D" id="3.30.420.480">
    <property type="entry name" value="Domain of unknown function (DUF4445)"/>
    <property type="match status" value="1"/>
</dbReference>
<feature type="domain" description="RACo C-terminal" evidence="1">
    <location>
        <begin position="184"/>
        <end position="451"/>
    </location>
</feature>
<proteinExistence type="predicted"/>
<reference evidence="3" key="1">
    <citation type="submission" date="2018-05" db="EMBL/GenBank/DDBJ databases">
        <authorList>
            <person name="Lanie J.A."/>
            <person name="Ng W.-L."/>
            <person name="Kazmierczak K.M."/>
            <person name="Andrzejewski T.M."/>
            <person name="Davidsen T.M."/>
            <person name="Wayne K.J."/>
            <person name="Tettelin H."/>
            <person name="Glass J.I."/>
            <person name="Rusch D."/>
            <person name="Podicherti R."/>
            <person name="Tsui H.-C.T."/>
            <person name="Winkler M.E."/>
        </authorList>
    </citation>
    <scope>NUCLEOTIDE SEQUENCE</scope>
</reference>
<dbReference type="PANTHER" id="PTHR42895">
    <property type="entry name" value="IRON-SULFUR CLUSTER-BINDING PROTEIN-RELATED"/>
    <property type="match status" value="1"/>
</dbReference>
<evidence type="ECO:0000313" key="3">
    <source>
        <dbReference type="EMBL" id="SVA66297.1"/>
    </source>
</evidence>
<accession>A0A381XQ21</accession>
<feature type="domain" description="RACo-like middle region" evidence="2">
    <location>
        <begin position="19"/>
        <end position="177"/>
    </location>
</feature>
<dbReference type="PANTHER" id="PTHR42895:SF1">
    <property type="entry name" value="IRON-SULFUR CLUSTER PROTEIN"/>
    <property type="match status" value="1"/>
</dbReference>
<dbReference type="Pfam" id="PF17651">
    <property type="entry name" value="Raco_middle"/>
    <property type="match status" value="1"/>
</dbReference>
<gene>
    <name evidence="3" type="ORF">METZ01_LOCUS119151</name>
</gene>
<dbReference type="InterPro" id="IPR052911">
    <property type="entry name" value="Corrinoid_activation_enz"/>
</dbReference>
<evidence type="ECO:0008006" key="4">
    <source>
        <dbReference type="Google" id="ProtNLM"/>
    </source>
</evidence>
<dbReference type="EMBL" id="UINC01015808">
    <property type="protein sequence ID" value="SVA66297.1"/>
    <property type="molecule type" value="Genomic_DNA"/>
</dbReference>
<dbReference type="InterPro" id="IPR041414">
    <property type="entry name" value="Raco-like_middle"/>
</dbReference>
<protein>
    <recommendedName>
        <fullName evidence="4">RACo C-terminal domain-containing protein</fullName>
    </recommendedName>
</protein>
<sequence length="480" mass="51364">VRDGKSLVAVWPGFKDQIFGIAIDVGSTTIAGHLCDLLSGEVLASAGVMNPQIRFGEDLMSRVSYVMMNKGAENELTEVVQEALNNLVGELCDSSNTNREDVFEITLVGNPIMHHLFLGYDPTPLGVAPFTLFEDKAIDTTADNLSIQANPATRVHVLPCIAGHVGADTAGVLLATKPQQTDGINLVVDVGTNAEILLAGKGRILAASSPTGPAFEGAQINSGQRATPGAIERVRINPENGKARFKVIGVDPWSDEEGFSDEIKKTGVTGICGSGIIEVVAELLLAELMTTDGVIGGEGTNPSEYIEPDGRTFSYALYKSPDEGKIISVTQNDVRAVQLAKAALYAGVRLLMDYLETDQIDSIQLAGAFGSHIDTTRATVLGLIPDCQKEKVSSVGNAAGSGAVMALLSKSSRKEIQTLVNDIEKIEIATEVAFQDHFVEAMAIPHKTADYPFLSSYVDLPERNKSIKPKRKNRRTRERS</sequence>
<name>A0A381XQ21_9ZZZZ</name>
<dbReference type="InterPro" id="IPR027980">
    <property type="entry name" value="RACo_C"/>
</dbReference>
<evidence type="ECO:0000259" key="2">
    <source>
        <dbReference type="Pfam" id="PF17651"/>
    </source>
</evidence>
<dbReference type="InterPro" id="IPR042259">
    <property type="entry name" value="Raco-like_middle_sf"/>
</dbReference>
<organism evidence="3">
    <name type="scientific">marine metagenome</name>
    <dbReference type="NCBI Taxonomy" id="408172"/>
    <lineage>
        <taxon>unclassified sequences</taxon>
        <taxon>metagenomes</taxon>
        <taxon>ecological metagenomes</taxon>
    </lineage>
</organism>
<dbReference type="AlphaFoldDB" id="A0A381XQ21"/>
<feature type="non-terminal residue" evidence="3">
    <location>
        <position position="1"/>
    </location>
</feature>